<name>A0A0F9M053_9ZZZZ</name>
<reference evidence="1" key="1">
    <citation type="journal article" date="2015" name="Nature">
        <title>Complex archaea that bridge the gap between prokaryotes and eukaryotes.</title>
        <authorList>
            <person name="Spang A."/>
            <person name="Saw J.H."/>
            <person name="Jorgensen S.L."/>
            <person name="Zaremba-Niedzwiedzka K."/>
            <person name="Martijn J."/>
            <person name="Lind A.E."/>
            <person name="van Eijk R."/>
            <person name="Schleper C."/>
            <person name="Guy L."/>
            <person name="Ettema T.J."/>
        </authorList>
    </citation>
    <scope>NUCLEOTIDE SEQUENCE</scope>
</reference>
<comment type="caution">
    <text evidence="1">The sequence shown here is derived from an EMBL/GenBank/DDBJ whole genome shotgun (WGS) entry which is preliminary data.</text>
</comment>
<protein>
    <submittedName>
        <fullName evidence="1">Uncharacterized protein</fullName>
    </submittedName>
</protein>
<dbReference type="EMBL" id="LAZR01011250">
    <property type="protein sequence ID" value="KKM62657.1"/>
    <property type="molecule type" value="Genomic_DNA"/>
</dbReference>
<gene>
    <name evidence="1" type="ORF">LCGC14_1519500</name>
</gene>
<accession>A0A0F9M053</accession>
<sequence length="59" mass="7653">MIQSIVKKLEHYRIYNLKRIYREILYKKCYKRRIRQQNQNILKIKCELWRKRMKNLQKL</sequence>
<evidence type="ECO:0000313" key="1">
    <source>
        <dbReference type="EMBL" id="KKM62657.1"/>
    </source>
</evidence>
<proteinExistence type="predicted"/>
<organism evidence="1">
    <name type="scientific">marine sediment metagenome</name>
    <dbReference type="NCBI Taxonomy" id="412755"/>
    <lineage>
        <taxon>unclassified sequences</taxon>
        <taxon>metagenomes</taxon>
        <taxon>ecological metagenomes</taxon>
    </lineage>
</organism>
<dbReference type="AlphaFoldDB" id="A0A0F9M053"/>